<reference evidence="2 3" key="2">
    <citation type="journal article" date="2013" name="PLoS Genet.">
        <title>Comparative genome structure, secondary metabolite, and effector coding capacity across Cochliobolus pathogens.</title>
        <authorList>
            <person name="Condon B.J."/>
            <person name="Leng Y."/>
            <person name="Wu D."/>
            <person name="Bushley K.E."/>
            <person name="Ohm R.A."/>
            <person name="Otillar R."/>
            <person name="Martin J."/>
            <person name="Schackwitz W."/>
            <person name="Grimwood J."/>
            <person name="MohdZainudin N."/>
            <person name="Xue C."/>
            <person name="Wang R."/>
            <person name="Manning V.A."/>
            <person name="Dhillon B."/>
            <person name="Tu Z.J."/>
            <person name="Steffenson B.J."/>
            <person name="Salamov A."/>
            <person name="Sun H."/>
            <person name="Lowry S."/>
            <person name="LaButti K."/>
            <person name="Han J."/>
            <person name="Copeland A."/>
            <person name="Lindquist E."/>
            <person name="Barry K."/>
            <person name="Schmutz J."/>
            <person name="Baker S.E."/>
            <person name="Ciuffetti L.M."/>
            <person name="Grigoriev I.V."/>
            <person name="Zhong S."/>
            <person name="Turgeon B.G."/>
        </authorList>
    </citation>
    <scope>NUCLEOTIDE SEQUENCE [LARGE SCALE GENOMIC DNA]</scope>
    <source>
        <strain evidence="3">28A</strain>
    </source>
</reference>
<dbReference type="Proteomes" id="UP000016935">
    <property type="component" value="Unassembled WGS sequence"/>
</dbReference>
<name>R0II84_EXST2</name>
<dbReference type="RefSeq" id="XP_008027007.1">
    <property type="nucleotide sequence ID" value="XM_008028816.1"/>
</dbReference>
<dbReference type="HOGENOM" id="CLU_2198630_0_0_1"/>
<gene>
    <name evidence="2" type="ORF">SETTUDRAFT_32135</name>
</gene>
<proteinExistence type="predicted"/>
<evidence type="ECO:0000256" key="1">
    <source>
        <dbReference type="SAM" id="SignalP"/>
    </source>
</evidence>
<accession>R0II84</accession>
<keyword evidence="3" id="KW-1185">Reference proteome</keyword>
<sequence length="108" mass="11807">MKITPIAIISQLAAITTAVQQDCHSIGYTIDGCGALGGERSTWKCKPTSDDPYLKYGPPNNRCQFMQADYNPNPPHNLLDKIYCVCIPNQEYQYSSGTNNSRSASSAS</sequence>
<evidence type="ECO:0000313" key="2">
    <source>
        <dbReference type="EMBL" id="EOA84895.1"/>
    </source>
</evidence>
<evidence type="ECO:0000313" key="3">
    <source>
        <dbReference type="Proteomes" id="UP000016935"/>
    </source>
</evidence>
<feature type="signal peptide" evidence="1">
    <location>
        <begin position="1"/>
        <end position="18"/>
    </location>
</feature>
<protein>
    <recommendedName>
        <fullName evidence="4">Secreted protein</fullName>
    </recommendedName>
</protein>
<dbReference type="AlphaFoldDB" id="R0II84"/>
<evidence type="ECO:0008006" key="4">
    <source>
        <dbReference type="Google" id="ProtNLM"/>
    </source>
</evidence>
<dbReference type="GeneID" id="19403629"/>
<keyword evidence="1" id="KW-0732">Signal</keyword>
<reference evidence="2 3" key="1">
    <citation type="journal article" date="2012" name="PLoS Pathog.">
        <title>Diverse lifestyles and strategies of plant pathogenesis encoded in the genomes of eighteen Dothideomycetes fungi.</title>
        <authorList>
            <person name="Ohm R.A."/>
            <person name="Feau N."/>
            <person name="Henrissat B."/>
            <person name="Schoch C.L."/>
            <person name="Horwitz B.A."/>
            <person name="Barry K.W."/>
            <person name="Condon B.J."/>
            <person name="Copeland A.C."/>
            <person name="Dhillon B."/>
            <person name="Glaser F."/>
            <person name="Hesse C.N."/>
            <person name="Kosti I."/>
            <person name="LaButti K."/>
            <person name="Lindquist E.A."/>
            <person name="Lucas S."/>
            <person name="Salamov A.A."/>
            <person name="Bradshaw R.E."/>
            <person name="Ciuffetti L."/>
            <person name="Hamelin R.C."/>
            <person name="Kema G.H.J."/>
            <person name="Lawrence C."/>
            <person name="Scott J.A."/>
            <person name="Spatafora J.W."/>
            <person name="Turgeon B.G."/>
            <person name="de Wit P.J.G.M."/>
            <person name="Zhong S."/>
            <person name="Goodwin S.B."/>
            <person name="Grigoriev I.V."/>
        </authorList>
    </citation>
    <scope>NUCLEOTIDE SEQUENCE [LARGE SCALE GENOMIC DNA]</scope>
    <source>
        <strain evidence="3">28A</strain>
    </source>
</reference>
<feature type="chain" id="PRO_5004343137" description="Secreted protein" evidence="1">
    <location>
        <begin position="19"/>
        <end position="108"/>
    </location>
</feature>
<dbReference type="EMBL" id="KB908703">
    <property type="protein sequence ID" value="EOA84895.1"/>
    <property type="molecule type" value="Genomic_DNA"/>
</dbReference>
<organism evidence="2 3">
    <name type="scientific">Exserohilum turcicum (strain 28A)</name>
    <name type="common">Northern leaf blight fungus</name>
    <name type="synonym">Setosphaeria turcica</name>
    <dbReference type="NCBI Taxonomy" id="671987"/>
    <lineage>
        <taxon>Eukaryota</taxon>
        <taxon>Fungi</taxon>
        <taxon>Dikarya</taxon>
        <taxon>Ascomycota</taxon>
        <taxon>Pezizomycotina</taxon>
        <taxon>Dothideomycetes</taxon>
        <taxon>Pleosporomycetidae</taxon>
        <taxon>Pleosporales</taxon>
        <taxon>Pleosporineae</taxon>
        <taxon>Pleosporaceae</taxon>
        <taxon>Exserohilum</taxon>
    </lineage>
</organism>